<protein>
    <recommendedName>
        <fullName evidence="3">Uracil-DNA glycosylase</fullName>
    </recommendedName>
</protein>
<name>F2KNN4_ARCVS</name>
<dbReference type="AlphaFoldDB" id="F2KNN4"/>
<sequence length="60" mass="6811">MADCEFLAKCPFFNNIALPATAEILKKRYCKGDFKNCARYQLRKAGKEVPENLWPDGKTG</sequence>
<evidence type="ECO:0000313" key="2">
    <source>
        <dbReference type="Proteomes" id="UP000008136"/>
    </source>
</evidence>
<accession>F2KNN4</accession>
<proteinExistence type="predicted"/>
<evidence type="ECO:0000313" key="1">
    <source>
        <dbReference type="EMBL" id="AEA46262.1"/>
    </source>
</evidence>
<dbReference type="OrthoDB" id="122407at2157"/>
<dbReference type="Proteomes" id="UP000008136">
    <property type="component" value="Chromosome"/>
</dbReference>
<evidence type="ECO:0008006" key="3">
    <source>
        <dbReference type="Google" id="ProtNLM"/>
    </source>
</evidence>
<dbReference type="HOGENOM" id="CLU_187559_0_0_2"/>
<reference evidence="1 2" key="1">
    <citation type="submission" date="2011-03" db="EMBL/GenBank/DDBJ databases">
        <title>The complete genome of Archaeoglobus veneficus SNP6.</title>
        <authorList>
            <consortium name="US DOE Joint Genome Institute (JGI-PGF)"/>
            <person name="Lucas S."/>
            <person name="Copeland A."/>
            <person name="Lapidus A."/>
            <person name="Bruce D."/>
            <person name="Goodwin L."/>
            <person name="Pitluck S."/>
            <person name="Kyrpides N."/>
            <person name="Mavromatis K."/>
            <person name="Pagani I."/>
            <person name="Ivanova N."/>
            <person name="Mikhailova N."/>
            <person name="Lu M."/>
            <person name="Detter J.C."/>
            <person name="Tapia R."/>
            <person name="Han C."/>
            <person name="Land M."/>
            <person name="Hauser L."/>
            <person name="Markowitz V."/>
            <person name="Cheng J.-F."/>
            <person name="Hugenholtz P."/>
            <person name="Woyke T."/>
            <person name="Wu D."/>
            <person name="Spring S."/>
            <person name="Brambilla E."/>
            <person name="Klenk H.-P."/>
            <person name="Eisen J.A."/>
        </authorList>
    </citation>
    <scope>NUCLEOTIDE SEQUENCE [LARGE SCALE GENOMIC DNA]</scope>
    <source>
        <strain>SNP6</strain>
    </source>
</reference>
<dbReference type="KEGG" id="ave:Arcve_0225"/>
<dbReference type="eggNOG" id="arCOG10697">
    <property type="taxonomic scope" value="Archaea"/>
</dbReference>
<keyword evidence="2" id="KW-1185">Reference proteome</keyword>
<dbReference type="EMBL" id="CP002588">
    <property type="protein sequence ID" value="AEA46262.1"/>
    <property type="molecule type" value="Genomic_DNA"/>
</dbReference>
<dbReference type="RefSeq" id="WP_013682938.1">
    <property type="nucleotide sequence ID" value="NC_015320.1"/>
</dbReference>
<dbReference type="STRING" id="693661.Arcve_0225"/>
<dbReference type="GeneID" id="10393318"/>
<organism evidence="1 2">
    <name type="scientific">Archaeoglobus veneficus (strain DSM 11195 / SNP6)</name>
    <dbReference type="NCBI Taxonomy" id="693661"/>
    <lineage>
        <taxon>Archaea</taxon>
        <taxon>Methanobacteriati</taxon>
        <taxon>Methanobacteriota</taxon>
        <taxon>Archaeoglobi</taxon>
        <taxon>Archaeoglobales</taxon>
        <taxon>Archaeoglobaceae</taxon>
        <taxon>Archaeoglobus</taxon>
    </lineage>
</organism>
<gene>
    <name evidence="1" type="ordered locus">Arcve_0225</name>
</gene>